<organism evidence="4 5">
    <name type="scientific">Scylla paramamosain</name>
    <name type="common">Mud crab</name>
    <dbReference type="NCBI Taxonomy" id="85552"/>
    <lineage>
        <taxon>Eukaryota</taxon>
        <taxon>Metazoa</taxon>
        <taxon>Ecdysozoa</taxon>
        <taxon>Arthropoda</taxon>
        <taxon>Crustacea</taxon>
        <taxon>Multicrustacea</taxon>
        <taxon>Malacostraca</taxon>
        <taxon>Eumalacostraca</taxon>
        <taxon>Eucarida</taxon>
        <taxon>Decapoda</taxon>
        <taxon>Pleocyemata</taxon>
        <taxon>Brachyura</taxon>
        <taxon>Eubrachyura</taxon>
        <taxon>Portunoidea</taxon>
        <taxon>Portunidae</taxon>
        <taxon>Portuninae</taxon>
        <taxon>Scylla</taxon>
    </lineage>
</organism>
<keyword evidence="5" id="KW-1185">Reference proteome</keyword>
<dbReference type="SMART" id="SM00398">
    <property type="entry name" value="HMG"/>
    <property type="match status" value="2"/>
</dbReference>
<dbReference type="PANTHER" id="PTHR48112">
    <property type="entry name" value="HIGH MOBILITY GROUP PROTEIN DSP1"/>
    <property type="match status" value="1"/>
</dbReference>
<dbReference type="SUPFAM" id="SSF47095">
    <property type="entry name" value="HMG-box"/>
    <property type="match status" value="2"/>
</dbReference>
<dbReference type="InterPro" id="IPR050342">
    <property type="entry name" value="HMGB"/>
</dbReference>
<dbReference type="AlphaFoldDB" id="A0AAW0SPR8"/>
<dbReference type="Proteomes" id="UP001487740">
    <property type="component" value="Unassembled WGS sequence"/>
</dbReference>
<feature type="DNA-binding region" description="HMG box" evidence="2">
    <location>
        <begin position="172"/>
        <end position="234"/>
    </location>
</feature>
<dbReference type="InterPro" id="IPR009071">
    <property type="entry name" value="HMG_box_dom"/>
</dbReference>
<dbReference type="Gene3D" id="1.10.30.10">
    <property type="entry name" value="High mobility group box domain"/>
    <property type="match status" value="2"/>
</dbReference>
<evidence type="ECO:0000313" key="4">
    <source>
        <dbReference type="EMBL" id="KAK8377320.1"/>
    </source>
</evidence>
<dbReference type="InterPro" id="IPR036910">
    <property type="entry name" value="HMG_box_dom_sf"/>
</dbReference>
<proteinExistence type="predicted"/>
<accession>A0AAW0SPR8</accession>
<evidence type="ECO:0000259" key="3">
    <source>
        <dbReference type="PROSITE" id="PS50118"/>
    </source>
</evidence>
<keyword evidence="2" id="KW-0539">Nucleus</keyword>
<dbReference type="PROSITE" id="PS50118">
    <property type="entry name" value="HMG_BOX_2"/>
    <property type="match status" value="2"/>
</dbReference>
<feature type="domain" description="HMG box" evidence="3">
    <location>
        <begin position="48"/>
        <end position="116"/>
    </location>
</feature>
<dbReference type="GO" id="GO:0003677">
    <property type="term" value="F:DNA binding"/>
    <property type="evidence" value="ECO:0007669"/>
    <property type="project" value="UniProtKB-UniRule"/>
</dbReference>
<dbReference type="EMBL" id="JARAKH010000047">
    <property type="protein sequence ID" value="KAK8377320.1"/>
    <property type="molecule type" value="Genomic_DNA"/>
</dbReference>
<reference evidence="4 5" key="1">
    <citation type="submission" date="2023-03" db="EMBL/GenBank/DDBJ databases">
        <title>High-quality genome of Scylla paramamosain provides insights in environmental adaptation.</title>
        <authorList>
            <person name="Zhang L."/>
        </authorList>
    </citation>
    <scope>NUCLEOTIDE SEQUENCE [LARGE SCALE GENOMIC DNA]</scope>
    <source>
        <strain evidence="4">LZ_2023a</strain>
        <tissue evidence="4">Muscle</tissue>
    </source>
</reference>
<name>A0AAW0SPR8_SCYPA</name>
<evidence type="ECO:0000313" key="5">
    <source>
        <dbReference type="Proteomes" id="UP001487740"/>
    </source>
</evidence>
<dbReference type="PANTHER" id="PTHR48112:SF22">
    <property type="entry name" value="MITOCHONDRIAL TRANSCRIPTION FACTOR A, ISOFORM B"/>
    <property type="match status" value="1"/>
</dbReference>
<feature type="DNA-binding region" description="HMG box" evidence="2">
    <location>
        <begin position="48"/>
        <end position="116"/>
    </location>
</feature>
<gene>
    <name evidence="4" type="ORF">O3P69_013745</name>
</gene>
<evidence type="ECO:0000256" key="2">
    <source>
        <dbReference type="PROSITE-ProRule" id="PRU00267"/>
    </source>
</evidence>
<comment type="caution">
    <text evidence="4">The sequence shown here is derived from an EMBL/GenBank/DDBJ whole genome shotgun (WGS) entry which is preliminary data.</text>
</comment>
<dbReference type="GO" id="GO:0006357">
    <property type="term" value="P:regulation of transcription by RNA polymerase II"/>
    <property type="evidence" value="ECO:0007669"/>
    <property type="project" value="TreeGrafter"/>
</dbReference>
<feature type="domain" description="HMG box" evidence="3">
    <location>
        <begin position="172"/>
        <end position="234"/>
    </location>
</feature>
<sequence length="263" mass="31201">MVMSLLANVSRPCMLYKGSLERLWPVLCLVSSAGKKTLQQEPDLPKIPRKPLSPYIQFRVNNLDDIRRNNPYLTHKEVNNKVVEMWQSLTFEEKNLHSLEYERKKTEYNILYKEFVKKLDALTVKQASDGRGKRKGRLKLKPEEDWKVMKEKLTKETENVVKKAEYDRLGKPKYPKNSFILYLNSLKQDGIKLKNLLRDGSVMWKELPEEEKEIFRQKAKALQEQYQAALLVWETKMWEMGKCDLIRQEQRTQLRRRQRLGGS</sequence>
<protein>
    <recommendedName>
        <fullName evidence="3">HMG box domain-containing protein</fullName>
    </recommendedName>
</protein>
<dbReference type="GO" id="GO:0005634">
    <property type="term" value="C:nucleus"/>
    <property type="evidence" value="ECO:0007669"/>
    <property type="project" value="UniProtKB-UniRule"/>
</dbReference>
<evidence type="ECO:0000256" key="1">
    <source>
        <dbReference type="ARBA" id="ARBA00023125"/>
    </source>
</evidence>
<dbReference type="Pfam" id="PF00505">
    <property type="entry name" value="HMG_box"/>
    <property type="match status" value="2"/>
</dbReference>
<keyword evidence="1 2" id="KW-0238">DNA-binding</keyword>